<dbReference type="InterPro" id="IPR004839">
    <property type="entry name" value="Aminotransferase_I/II_large"/>
</dbReference>
<evidence type="ECO:0000256" key="4">
    <source>
        <dbReference type="ARBA" id="ARBA00022679"/>
    </source>
</evidence>
<reference evidence="9 10" key="1">
    <citation type="submission" date="2022-04" db="EMBL/GenBank/DDBJ databases">
        <title>Halobacillus sp. isolated from saltern.</title>
        <authorList>
            <person name="Won M."/>
            <person name="Lee C.-M."/>
            <person name="Woen H.-Y."/>
            <person name="Kwon S.-W."/>
        </authorList>
    </citation>
    <scope>NUCLEOTIDE SEQUENCE [LARGE SCALE GENOMIC DNA]</scope>
    <source>
        <strain evidence="9 10">SSBR10-3</strain>
    </source>
</reference>
<gene>
    <name evidence="7 9" type="primary">hisC</name>
    <name evidence="9" type="ORF">MUN89_08175</name>
</gene>
<dbReference type="InterPro" id="IPR015422">
    <property type="entry name" value="PyrdxlP-dep_Trfase_small"/>
</dbReference>
<dbReference type="Proteomes" id="UP000831787">
    <property type="component" value="Chromosome"/>
</dbReference>
<dbReference type="SUPFAM" id="SSF53383">
    <property type="entry name" value="PLP-dependent transferases"/>
    <property type="match status" value="1"/>
</dbReference>
<feature type="modified residue" description="N6-(pyridoxal phosphate)lysine" evidence="7">
    <location>
        <position position="224"/>
    </location>
</feature>
<evidence type="ECO:0000313" key="9">
    <source>
        <dbReference type="EMBL" id="UOQ45887.1"/>
    </source>
</evidence>
<evidence type="ECO:0000313" key="10">
    <source>
        <dbReference type="Proteomes" id="UP000831787"/>
    </source>
</evidence>
<dbReference type="HAMAP" id="MF_01023">
    <property type="entry name" value="HisC_aminotrans_2"/>
    <property type="match status" value="1"/>
</dbReference>
<dbReference type="InterPro" id="IPR015421">
    <property type="entry name" value="PyrdxlP-dep_Trfase_major"/>
</dbReference>
<accession>A0ABY4EQE3</accession>
<protein>
    <recommendedName>
        <fullName evidence="7">Histidinol-phosphate aminotransferase</fullName>
        <ecNumber evidence="7">2.6.1.9</ecNumber>
    </recommendedName>
    <alternativeName>
        <fullName evidence="7">Imidazole acetol-phosphate transaminase</fullName>
    </alternativeName>
</protein>
<keyword evidence="4 7" id="KW-0808">Transferase</keyword>
<evidence type="ECO:0000256" key="5">
    <source>
        <dbReference type="ARBA" id="ARBA00022898"/>
    </source>
</evidence>
<keyword evidence="7" id="KW-0028">Amino-acid biosynthesis</keyword>
<dbReference type="EC" id="2.6.1.9" evidence="7"/>
<proteinExistence type="inferred from homology"/>
<comment type="subunit">
    <text evidence="2 7">Homodimer.</text>
</comment>
<comment type="similarity">
    <text evidence="7">Belongs to the class-II pyridoxal-phosphate-dependent aminotransferase family. Histidinol-phosphate aminotransferase subfamily.</text>
</comment>
<dbReference type="PANTHER" id="PTHR43643">
    <property type="entry name" value="HISTIDINOL-PHOSPHATE AMINOTRANSFERASE 2"/>
    <property type="match status" value="1"/>
</dbReference>
<keyword evidence="3 7" id="KW-0032">Aminotransferase</keyword>
<keyword evidence="5 7" id="KW-0663">Pyridoxal phosphate</keyword>
<evidence type="ECO:0000256" key="2">
    <source>
        <dbReference type="ARBA" id="ARBA00011738"/>
    </source>
</evidence>
<evidence type="ECO:0000259" key="8">
    <source>
        <dbReference type="Pfam" id="PF00155"/>
    </source>
</evidence>
<comment type="pathway">
    <text evidence="7">Amino-acid biosynthesis; L-histidine biosynthesis; L-histidine from 5-phospho-alpha-D-ribose 1-diphosphate: step 7/9.</text>
</comment>
<evidence type="ECO:0000256" key="7">
    <source>
        <dbReference type="HAMAP-Rule" id="MF_01023"/>
    </source>
</evidence>
<comment type="catalytic activity">
    <reaction evidence="7">
        <text>L-histidinol phosphate + 2-oxoglutarate = 3-(imidazol-4-yl)-2-oxopropyl phosphate + L-glutamate</text>
        <dbReference type="Rhea" id="RHEA:23744"/>
        <dbReference type="ChEBI" id="CHEBI:16810"/>
        <dbReference type="ChEBI" id="CHEBI:29985"/>
        <dbReference type="ChEBI" id="CHEBI:57766"/>
        <dbReference type="ChEBI" id="CHEBI:57980"/>
        <dbReference type="EC" id="2.6.1.9"/>
    </reaction>
</comment>
<dbReference type="CDD" id="cd00609">
    <property type="entry name" value="AAT_like"/>
    <property type="match status" value="1"/>
</dbReference>
<organism evidence="9 10">
    <name type="scientific">Halobacillus salinarum</name>
    <dbReference type="NCBI Taxonomy" id="2932257"/>
    <lineage>
        <taxon>Bacteria</taxon>
        <taxon>Bacillati</taxon>
        <taxon>Bacillota</taxon>
        <taxon>Bacilli</taxon>
        <taxon>Bacillales</taxon>
        <taxon>Bacillaceae</taxon>
        <taxon>Halobacillus</taxon>
    </lineage>
</organism>
<evidence type="ECO:0000256" key="1">
    <source>
        <dbReference type="ARBA" id="ARBA00001933"/>
    </source>
</evidence>
<evidence type="ECO:0000256" key="6">
    <source>
        <dbReference type="ARBA" id="ARBA00023102"/>
    </source>
</evidence>
<evidence type="ECO:0000256" key="3">
    <source>
        <dbReference type="ARBA" id="ARBA00022576"/>
    </source>
</evidence>
<keyword evidence="10" id="KW-1185">Reference proteome</keyword>
<dbReference type="InterPro" id="IPR005861">
    <property type="entry name" value="HisP_aminotrans"/>
</dbReference>
<keyword evidence="6 7" id="KW-0368">Histidine biosynthesis</keyword>
<dbReference type="NCBIfam" id="TIGR01141">
    <property type="entry name" value="hisC"/>
    <property type="match status" value="1"/>
</dbReference>
<dbReference type="InterPro" id="IPR050106">
    <property type="entry name" value="HistidinolP_aminotransfase"/>
</dbReference>
<feature type="domain" description="Aminotransferase class I/classII large" evidence="8">
    <location>
        <begin position="32"/>
        <end position="356"/>
    </location>
</feature>
<dbReference type="Pfam" id="PF00155">
    <property type="entry name" value="Aminotran_1_2"/>
    <property type="match status" value="1"/>
</dbReference>
<dbReference type="PANTHER" id="PTHR43643:SF3">
    <property type="entry name" value="HISTIDINOL-PHOSPHATE AMINOTRANSFERASE"/>
    <property type="match status" value="1"/>
</dbReference>
<comment type="cofactor">
    <cofactor evidence="1 7">
        <name>pyridoxal 5'-phosphate</name>
        <dbReference type="ChEBI" id="CHEBI:597326"/>
    </cofactor>
</comment>
<dbReference type="InterPro" id="IPR015424">
    <property type="entry name" value="PyrdxlP-dep_Trfase"/>
</dbReference>
<name>A0ABY4EQE3_9BACI</name>
<dbReference type="GO" id="GO:0004400">
    <property type="term" value="F:histidinol-phosphate transaminase activity"/>
    <property type="evidence" value="ECO:0007669"/>
    <property type="project" value="UniProtKB-EC"/>
</dbReference>
<dbReference type="EMBL" id="CP095073">
    <property type="protein sequence ID" value="UOQ45887.1"/>
    <property type="molecule type" value="Genomic_DNA"/>
</dbReference>
<sequence length="377" mass="42747">MVHTRPQIDKISMYSPGKPVEELKREKGLSRIVKMASNENPFGYSPLAAEAIRAEMKEIPLYPEVTSPLLAEKLANKLGVSPNQIVFGNGSDEIIRLLTRTYINEGDEVVMARVTFPRYKPNVIIEGGVPVEVKMLEGGRHDLTEMAAAINEKTKMVFVCNPNNPTGTIVDKASLKEFIQQVPSHVLLVMDEAYYEYADSDEYLETLPLLHQHKNMVVLRTFSKVYGLAGLRVGYGLMDAEMVKALHKVKEPFNVNRLAQAAASASLDDDEFLHESIRLNQQGREYLIQQFKEMKLDYFKSQTNFIMVDIAAPAEEVYEFLLNLGVIIRPGHLMGYPTMIRVTIGEQKDNHYFIDGLKAYLENYRMNEKEVKSDEHA</sequence>
<dbReference type="Gene3D" id="3.90.1150.10">
    <property type="entry name" value="Aspartate Aminotransferase, domain 1"/>
    <property type="match status" value="1"/>
</dbReference>
<dbReference type="Gene3D" id="3.40.640.10">
    <property type="entry name" value="Type I PLP-dependent aspartate aminotransferase-like (Major domain)"/>
    <property type="match status" value="1"/>
</dbReference>
<dbReference type="RefSeq" id="WP_244712795.1">
    <property type="nucleotide sequence ID" value="NZ_CP095073.1"/>
</dbReference>